<evidence type="ECO:0000313" key="8">
    <source>
        <dbReference type="Proteomes" id="UP001060771"/>
    </source>
</evidence>
<accession>A0A830ECJ8</accession>
<evidence type="ECO:0000256" key="2">
    <source>
        <dbReference type="ARBA" id="ARBA00023277"/>
    </source>
</evidence>
<dbReference type="InterPro" id="IPR052046">
    <property type="entry name" value="GH57_Enzymes"/>
</dbReference>
<dbReference type="InterPro" id="IPR004300">
    <property type="entry name" value="Glyco_hydro_57_N"/>
</dbReference>
<dbReference type="GeneID" id="76206571"/>
<feature type="domain" description="Glycoside hydrolase family 57 N-terminal" evidence="4">
    <location>
        <begin position="99"/>
        <end position="409"/>
    </location>
</feature>
<dbReference type="GO" id="GO:0003824">
    <property type="term" value="F:catalytic activity"/>
    <property type="evidence" value="ECO:0007669"/>
    <property type="project" value="InterPro"/>
</dbReference>
<evidence type="ECO:0000256" key="3">
    <source>
        <dbReference type="RuleBase" id="RU361196"/>
    </source>
</evidence>
<dbReference type="RefSeq" id="WP_188602373.1">
    <property type="nucleotide sequence ID" value="NZ_AP026830.1"/>
</dbReference>
<dbReference type="InterPro" id="IPR027291">
    <property type="entry name" value="Glyco_hydro_38_N_sf"/>
</dbReference>
<comment type="similarity">
    <text evidence="1 3">Belongs to the glycosyl hydrolase 57 family.</text>
</comment>
<dbReference type="EMBL" id="BMNM01000001">
    <property type="protein sequence ID" value="GGI69284.1"/>
    <property type="molecule type" value="Genomic_DNA"/>
</dbReference>
<dbReference type="InterPro" id="IPR011330">
    <property type="entry name" value="Glyco_hydro/deAcase_b/a-brl"/>
</dbReference>
<dbReference type="Proteomes" id="UP000657075">
    <property type="component" value="Unassembled WGS sequence"/>
</dbReference>
<dbReference type="SUPFAM" id="SSF88713">
    <property type="entry name" value="Glycoside hydrolase/deacetylase"/>
    <property type="match status" value="1"/>
</dbReference>
<dbReference type="Gene3D" id="3.20.110.10">
    <property type="entry name" value="Glycoside hydrolase 38, N terminal domain"/>
    <property type="match status" value="1"/>
</dbReference>
<dbReference type="PANTHER" id="PTHR36306:SF1">
    <property type="entry name" value="ALPHA-AMYLASE-RELATED"/>
    <property type="match status" value="1"/>
</dbReference>
<organism evidence="6 7">
    <name type="scientific">Vulcanisaeta souniana JCM 11219</name>
    <dbReference type="NCBI Taxonomy" id="1293586"/>
    <lineage>
        <taxon>Archaea</taxon>
        <taxon>Thermoproteota</taxon>
        <taxon>Thermoprotei</taxon>
        <taxon>Thermoproteales</taxon>
        <taxon>Thermoproteaceae</taxon>
        <taxon>Vulcanisaeta</taxon>
    </lineage>
</organism>
<dbReference type="Pfam" id="PF03065">
    <property type="entry name" value="Glyco_hydro_57"/>
    <property type="match status" value="1"/>
</dbReference>
<reference evidence="6" key="1">
    <citation type="journal article" date="2014" name="Int. J. Syst. Evol. Microbiol.">
        <title>Complete genome sequence of Corynebacterium casei LMG S-19264T (=DSM 44701T), isolated from a smear-ripened cheese.</title>
        <authorList>
            <consortium name="US DOE Joint Genome Institute (JGI-PGF)"/>
            <person name="Walter F."/>
            <person name="Albersmeier A."/>
            <person name="Kalinowski J."/>
            <person name="Ruckert C."/>
        </authorList>
    </citation>
    <scope>NUCLEOTIDE SEQUENCE</scope>
    <source>
        <strain evidence="6">JCM 11219</strain>
    </source>
</reference>
<name>A0A830ECJ8_9CREN</name>
<evidence type="ECO:0000259" key="4">
    <source>
        <dbReference type="Pfam" id="PF03065"/>
    </source>
</evidence>
<dbReference type="Proteomes" id="UP001060771">
    <property type="component" value="Chromosome"/>
</dbReference>
<gene>
    <name evidence="6" type="ORF">GCM10007112_02800</name>
    <name evidence="5" type="ORF">Vsou_10240</name>
</gene>
<proteinExistence type="inferred from homology"/>
<evidence type="ECO:0000256" key="1">
    <source>
        <dbReference type="ARBA" id="ARBA00006821"/>
    </source>
</evidence>
<evidence type="ECO:0000313" key="6">
    <source>
        <dbReference type="EMBL" id="GGI69284.1"/>
    </source>
</evidence>
<evidence type="ECO:0000313" key="7">
    <source>
        <dbReference type="Proteomes" id="UP000657075"/>
    </source>
</evidence>
<sequence>MSIELTTNKVLYEPNEDISINIVARGLMGGEDIELMIIKDSREVIKRMMQVIPPESEIVDYIRLSEGGVYEIIAKCCGIESKTPILVAERPESPVRFVMVFHNHQPIHKYPNGVYHGPWAFQHTWSPEFYPLYDVGPYLLHARLVNRYRVSITYNLSPSLLWQWNDLINNGVFIEGKDSIEYMGPWDSRAVLIKEALNTYSKLASDGVIEVLTSFLAHPIAGYLIEKYGINELLRWELSMGKEITKKVLGIKAIGMWLPELYFSERLRDILCNEGIEYVVLDGVYHLGENIKDRGSLYRIYRHDCLAILFRDTALSDLLSFQLNKASNAQEADVNARRLIIELMMRANYAKNGTITMALDGENWMILPSPNPYAALLLEKILMYLSRSKADGYIMPIKPSTLIKEANEEVREIPTTSWLGSPTKWVTERADVQSRLWTIVQIAISKWRIYEEVFGEDEDLMMSLAMALDSDYYWAEFVNIEHVGKWAYYTIKKVDDSLDSLAMKIQQKDNRTELMVSNRWFKDANLIIGIEMPESYMEQGIKIPVNSSEYVKLNGLSNITVSILTPKTRTLIKKPIRIWV</sequence>
<dbReference type="GO" id="GO:0005975">
    <property type="term" value="P:carbohydrate metabolic process"/>
    <property type="evidence" value="ECO:0007669"/>
    <property type="project" value="InterPro"/>
</dbReference>
<evidence type="ECO:0000313" key="5">
    <source>
        <dbReference type="EMBL" id="BDR91931.1"/>
    </source>
</evidence>
<keyword evidence="8" id="KW-1185">Reference proteome</keyword>
<dbReference type="EMBL" id="AP026830">
    <property type="protein sequence ID" value="BDR91931.1"/>
    <property type="molecule type" value="Genomic_DNA"/>
</dbReference>
<protein>
    <recommendedName>
        <fullName evidence="4">Glycoside hydrolase family 57 N-terminal domain-containing protein</fullName>
    </recommendedName>
</protein>
<keyword evidence="2 3" id="KW-0119">Carbohydrate metabolism</keyword>
<reference evidence="6" key="2">
    <citation type="submission" date="2020-09" db="EMBL/GenBank/DDBJ databases">
        <authorList>
            <person name="Sun Q."/>
            <person name="Ohkuma M."/>
        </authorList>
    </citation>
    <scope>NUCLEOTIDE SEQUENCE</scope>
    <source>
        <strain evidence="6">JCM 11219</strain>
    </source>
</reference>
<dbReference type="OrthoDB" id="18576at2157"/>
<reference evidence="5" key="4">
    <citation type="journal article" date="2023" name="Microbiol. Resour. Announc.">
        <title>Complete Genome Sequence of Vulcanisaeta souniana Strain IC-059, a Hyperthermophilic Archaeon Isolated from Hot Spring Water in Japan.</title>
        <authorList>
            <person name="Kato S."/>
            <person name="Itoh T."/>
            <person name="Wu L."/>
            <person name="Ma J."/>
            <person name="Ohkuma M."/>
        </authorList>
    </citation>
    <scope>NUCLEOTIDE SEQUENCE</scope>
    <source>
        <strain evidence="5">JCM 11219</strain>
    </source>
</reference>
<dbReference type="AlphaFoldDB" id="A0A830ECJ8"/>
<dbReference type="PANTHER" id="PTHR36306">
    <property type="entry name" value="ALPHA-AMYLASE-RELATED-RELATED"/>
    <property type="match status" value="1"/>
</dbReference>
<reference evidence="8" key="3">
    <citation type="submission" date="2022-09" db="EMBL/GenBank/DDBJ databases">
        <title>Complete genome sequence of Vulcanisaeta souniana.</title>
        <authorList>
            <person name="Kato S."/>
            <person name="Itoh T."/>
            <person name="Ohkuma M."/>
        </authorList>
    </citation>
    <scope>NUCLEOTIDE SEQUENCE [LARGE SCALE GENOMIC DNA]</scope>
    <source>
        <strain evidence="8">JCM 11219</strain>
    </source>
</reference>